<protein>
    <submittedName>
        <fullName evidence="3">Acetyl-xylan esterase Est10A</fullName>
    </submittedName>
</protein>
<dbReference type="Proteomes" id="UP000179284">
    <property type="component" value="Chromosome I"/>
</dbReference>
<gene>
    <name evidence="3" type="ORF">bhn_I2722</name>
</gene>
<dbReference type="PANTHER" id="PTHR48081:SF6">
    <property type="entry name" value="PEPTIDASE S9 PROLYL OLIGOPEPTIDASE CATALYTIC DOMAIN-CONTAINING PROTEIN"/>
    <property type="match status" value="1"/>
</dbReference>
<dbReference type="KEGG" id="bhu:bhn_I2722"/>
<dbReference type="InterPro" id="IPR050300">
    <property type="entry name" value="GDXG_lipolytic_enzyme"/>
</dbReference>
<evidence type="ECO:0000259" key="2">
    <source>
        <dbReference type="Pfam" id="PF20434"/>
    </source>
</evidence>
<dbReference type="Gene3D" id="3.40.50.1820">
    <property type="entry name" value="alpha/beta hydrolase"/>
    <property type="match status" value="1"/>
</dbReference>
<feature type="domain" description="BD-FAE-like" evidence="2">
    <location>
        <begin position="33"/>
        <end position="222"/>
    </location>
</feature>
<dbReference type="PANTHER" id="PTHR48081">
    <property type="entry name" value="AB HYDROLASE SUPERFAMILY PROTEIN C4A8.06C"/>
    <property type="match status" value="1"/>
</dbReference>
<organism evidence="3 4">
    <name type="scientific">Butyrivibrio hungatei</name>
    <dbReference type="NCBI Taxonomy" id="185008"/>
    <lineage>
        <taxon>Bacteria</taxon>
        <taxon>Bacillati</taxon>
        <taxon>Bacillota</taxon>
        <taxon>Clostridia</taxon>
        <taxon>Lachnospirales</taxon>
        <taxon>Lachnospiraceae</taxon>
        <taxon>Butyrivibrio</taxon>
    </lineage>
</organism>
<dbReference type="RefSeq" id="WP_071177326.1">
    <property type="nucleotide sequence ID" value="NZ_CP017831.1"/>
</dbReference>
<dbReference type="EMBL" id="CP017831">
    <property type="protein sequence ID" value="AOZ97754.1"/>
    <property type="molecule type" value="Genomic_DNA"/>
</dbReference>
<evidence type="ECO:0000313" key="3">
    <source>
        <dbReference type="EMBL" id="AOZ97754.1"/>
    </source>
</evidence>
<proteinExistence type="predicted"/>
<dbReference type="Pfam" id="PF20434">
    <property type="entry name" value="BD-FAE"/>
    <property type="match status" value="1"/>
</dbReference>
<reference evidence="4" key="1">
    <citation type="submission" date="2016-10" db="EMBL/GenBank/DDBJ databases">
        <title>The complete genome sequence of the rumen bacterium Butyrivibrio hungatei MB2003.</title>
        <authorList>
            <person name="Palevich N."/>
            <person name="Kelly W.J."/>
            <person name="Leahy S.C."/>
            <person name="Altermann E."/>
            <person name="Rakonjac J."/>
            <person name="Attwood G.T."/>
        </authorList>
    </citation>
    <scope>NUCLEOTIDE SEQUENCE [LARGE SCALE GENOMIC DNA]</scope>
    <source>
        <strain evidence="4">MB2003</strain>
    </source>
</reference>
<dbReference type="InterPro" id="IPR049492">
    <property type="entry name" value="BD-FAE-like_dom"/>
</dbReference>
<dbReference type="GO" id="GO:0016787">
    <property type="term" value="F:hydrolase activity"/>
    <property type="evidence" value="ECO:0007669"/>
    <property type="project" value="UniProtKB-KW"/>
</dbReference>
<dbReference type="OrthoDB" id="9794725at2"/>
<sequence length="275" mass="30872">MIYKEFSITEEGSLDYAKLTVYIQQPSDSLKITKRPLVLLCPGGGYEYTSDREAEPMALSFMAKGFNAAVLRYSCAPAVFPTALLELGRSILIIREHADEWEVDKDAIIVEGCSAGGHLAANYACMWKRDFVSKALLGNTSDEIKEKLRPNGLLLCYPVITSGEFAHQGSFEHLLGDKYEEKKEELSLEKCVNKDVPKTFIWHTFTDGCVPVENSLLFATALKRENINTELHIFPEGEHGLSLANDLTLSNWGNEVVPEVEVWIDLATNWLKKFF</sequence>
<keyword evidence="4" id="KW-1185">Reference proteome</keyword>
<evidence type="ECO:0000256" key="1">
    <source>
        <dbReference type="ARBA" id="ARBA00022801"/>
    </source>
</evidence>
<dbReference type="SUPFAM" id="SSF53474">
    <property type="entry name" value="alpha/beta-Hydrolases"/>
    <property type="match status" value="1"/>
</dbReference>
<accession>A0A1D9P5Y4</accession>
<name>A0A1D9P5Y4_9FIRM</name>
<dbReference type="InterPro" id="IPR029058">
    <property type="entry name" value="AB_hydrolase_fold"/>
</dbReference>
<evidence type="ECO:0000313" key="4">
    <source>
        <dbReference type="Proteomes" id="UP000179284"/>
    </source>
</evidence>
<keyword evidence="1" id="KW-0378">Hydrolase</keyword>
<dbReference type="AlphaFoldDB" id="A0A1D9P5Y4"/>